<dbReference type="SUPFAM" id="SSF102405">
    <property type="entry name" value="MCP/YpsA-like"/>
    <property type="match status" value="1"/>
</dbReference>
<evidence type="ECO:0000256" key="3">
    <source>
        <dbReference type="SAM" id="MobiDB-lite"/>
    </source>
</evidence>
<evidence type="ECO:0000313" key="5">
    <source>
        <dbReference type="EMBL" id="GEL46599.1"/>
    </source>
</evidence>
<reference evidence="5 7" key="1">
    <citation type="submission" date="2019-07" db="EMBL/GenBank/DDBJ databases">
        <title>Whole genome shotgun sequence of Cellulomonas hominis NBRC 16055.</title>
        <authorList>
            <person name="Hosoyama A."/>
            <person name="Uohara A."/>
            <person name="Ohji S."/>
            <person name="Ichikawa N."/>
        </authorList>
    </citation>
    <scope>NUCLEOTIDE SEQUENCE [LARGE SCALE GENOMIC DNA]</scope>
    <source>
        <strain evidence="5 7">NBRC 16055</strain>
    </source>
</reference>
<evidence type="ECO:0000256" key="2">
    <source>
        <dbReference type="ARBA" id="ARBA00000751"/>
    </source>
</evidence>
<dbReference type="SUPFAM" id="SSF143990">
    <property type="entry name" value="YbiA-like"/>
    <property type="match status" value="1"/>
</dbReference>
<accession>A0A511FBF3</accession>
<feature type="domain" description="NADAR" evidence="4">
    <location>
        <begin position="39"/>
        <end position="183"/>
    </location>
</feature>
<evidence type="ECO:0000259" key="4">
    <source>
        <dbReference type="Pfam" id="PF08719"/>
    </source>
</evidence>
<dbReference type="InterPro" id="IPR037238">
    <property type="entry name" value="YbiA-like_sf"/>
</dbReference>
<evidence type="ECO:0000313" key="8">
    <source>
        <dbReference type="Proteomes" id="UP000564629"/>
    </source>
</evidence>
<organism evidence="5 7">
    <name type="scientific">Cellulomonas hominis</name>
    <dbReference type="NCBI Taxonomy" id="156981"/>
    <lineage>
        <taxon>Bacteria</taxon>
        <taxon>Bacillati</taxon>
        <taxon>Actinomycetota</taxon>
        <taxon>Actinomycetes</taxon>
        <taxon>Micrococcales</taxon>
        <taxon>Cellulomonadaceae</taxon>
        <taxon>Cellulomonas</taxon>
    </lineage>
</organism>
<comment type="catalytic activity">
    <reaction evidence="2">
        <text>2,5-diamino-6-hydroxy-4-(5-phosphoribosylamino)-pyrimidine + H2O = 2,5,6-triamino-4-hydroxypyrimidine + D-ribose 5-phosphate</text>
        <dbReference type="Rhea" id="RHEA:23436"/>
        <dbReference type="ChEBI" id="CHEBI:15377"/>
        <dbReference type="ChEBI" id="CHEBI:58614"/>
        <dbReference type="ChEBI" id="CHEBI:78346"/>
        <dbReference type="ChEBI" id="CHEBI:137796"/>
    </reaction>
</comment>
<dbReference type="Pfam" id="PF08719">
    <property type="entry name" value="NADAR"/>
    <property type="match status" value="1"/>
</dbReference>
<dbReference type="Proteomes" id="UP000321723">
    <property type="component" value="Unassembled WGS sequence"/>
</dbReference>
<dbReference type="Gene3D" id="3.40.50.450">
    <property type="match status" value="1"/>
</dbReference>
<name>A0A511FBF3_9CELL</name>
<comment type="catalytic activity">
    <reaction evidence="1">
        <text>5-amino-6-(5-phospho-D-ribosylamino)uracil + H2O = 5,6-diaminouracil + D-ribose 5-phosphate</text>
        <dbReference type="Rhea" id="RHEA:55020"/>
        <dbReference type="ChEBI" id="CHEBI:15377"/>
        <dbReference type="ChEBI" id="CHEBI:46252"/>
        <dbReference type="ChEBI" id="CHEBI:58453"/>
        <dbReference type="ChEBI" id="CHEBI:78346"/>
    </reaction>
</comment>
<keyword evidence="7" id="KW-1185">Reference proteome</keyword>
<proteinExistence type="predicted"/>
<evidence type="ECO:0000313" key="6">
    <source>
        <dbReference type="EMBL" id="MBB5474561.1"/>
    </source>
</evidence>
<feature type="region of interest" description="Disordered" evidence="3">
    <location>
        <begin position="1"/>
        <end position="24"/>
    </location>
</feature>
<dbReference type="OrthoDB" id="643483at2"/>
<feature type="compositionally biased region" description="Basic and acidic residues" evidence="3">
    <location>
        <begin position="1"/>
        <end position="11"/>
    </location>
</feature>
<reference evidence="6 8" key="2">
    <citation type="submission" date="2020-08" db="EMBL/GenBank/DDBJ databases">
        <title>Sequencing the genomes of 1000 actinobacteria strains.</title>
        <authorList>
            <person name="Klenk H.-P."/>
        </authorList>
    </citation>
    <scope>NUCLEOTIDE SEQUENCE [LARGE SCALE GENOMIC DNA]</scope>
    <source>
        <strain evidence="6 8">DSM 9581</strain>
    </source>
</reference>
<dbReference type="Proteomes" id="UP000564629">
    <property type="component" value="Unassembled WGS sequence"/>
</dbReference>
<sequence length="361" mass="39938">MSTDHDVHEGARQPARPSPREASEAFADPAQLIDSFRGEYEFLSNFYRAALRIEGETYAGGEWAFNALKTLDLDQRVTVRQAATASRAKAAGQRVTLRVPKKDWDSRVRYQVMAQVVRAKFEDVTLRNSLIATRDALLIEGTGTARRAWHDQAWGQCYCDKHRAWCGGNALGLALMAERDRLRGAHRRWTRVAVTGHRPHLLDEGQAAFARAELSRLALKLKTAHHAKVAISGMSTGADAWWADTALAAGLDLWAYIPFWGQPDRWAPGQAQHWEDQVARASRRLVLGQASDVAMYHERNNFMLRDANALIAVHDPAHTSGGTASTIAKARAAGRPLILVDVVSRRTTIENPDGPASVARP</sequence>
<dbReference type="EMBL" id="BJVQ01000019">
    <property type="protein sequence ID" value="GEL46599.1"/>
    <property type="molecule type" value="Genomic_DNA"/>
</dbReference>
<protein>
    <submittedName>
        <fullName evidence="6">RibA/ribD-fused uncharacterized protein</fullName>
    </submittedName>
</protein>
<comment type="caution">
    <text evidence="5">The sequence shown here is derived from an EMBL/GenBank/DDBJ whole genome shotgun (WGS) entry which is preliminary data.</text>
</comment>
<dbReference type="Gene3D" id="1.10.357.40">
    <property type="entry name" value="YbiA-like"/>
    <property type="match status" value="1"/>
</dbReference>
<dbReference type="RefSeq" id="WP_146836560.1">
    <property type="nucleotide sequence ID" value="NZ_BJVQ01000019.1"/>
</dbReference>
<evidence type="ECO:0000256" key="1">
    <source>
        <dbReference type="ARBA" id="ARBA00000022"/>
    </source>
</evidence>
<evidence type="ECO:0000313" key="7">
    <source>
        <dbReference type="Proteomes" id="UP000321723"/>
    </source>
</evidence>
<dbReference type="AlphaFoldDB" id="A0A511FBF3"/>
<gene>
    <name evidence="5" type="ORF">CHO01_17150</name>
    <name evidence="6" type="ORF">HNR08_003297</name>
</gene>
<dbReference type="InterPro" id="IPR012816">
    <property type="entry name" value="NADAR"/>
</dbReference>
<dbReference type="EMBL" id="JACHDN010000001">
    <property type="protein sequence ID" value="MBB5474561.1"/>
    <property type="molecule type" value="Genomic_DNA"/>
</dbReference>
<dbReference type="CDD" id="cd15457">
    <property type="entry name" value="NADAR"/>
    <property type="match status" value="1"/>
</dbReference>